<keyword evidence="1" id="KW-0812">Transmembrane</keyword>
<protein>
    <submittedName>
        <fullName evidence="2">Uncharacterized protein</fullName>
    </submittedName>
</protein>
<proteinExistence type="predicted"/>
<keyword evidence="3" id="KW-1185">Reference proteome</keyword>
<evidence type="ECO:0000313" key="2">
    <source>
        <dbReference type="EMBL" id="PSR84258.1"/>
    </source>
</evidence>
<accession>A0A2T3A7C8</accession>
<dbReference type="AlphaFoldDB" id="A0A2T3A7C8"/>
<name>A0A2T3A7C8_9PEZI</name>
<dbReference type="InParanoid" id="A0A2T3A7C8"/>
<sequence>MSQLSSHETRLPKKKNCLALSRVKLWPLEAAPHNPHNLQTATFDRTNDQTSLEASLKQAQDVYRSCTVEDGSRYRQGGTVQPLTAGIKGKLARSNQYMYKQHHTSFGVAATSFSLFHAGERNDIVLVLCTALCFTFLLLYPPVPFPFSSPFRCSSVVLKRAVWYSMHAV</sequence>
<dbReference type="EMBL" id="KZ678446">
    <property type="protein sequence ID" value="PSR84258.1"/>
    <property type="molecule type" value="Genomic_DNA"/>
</dbReference>
<evidence type="ECO:0000256" key="1">
    <source>
        <dbReference type="SAM" id="Phobius"/>
    </source>
</evidence>
<evidence type="ECO:0000313" key="3">
    <source>
        <dbReference type="Proteomes" id="UP000241462"/>
    </source>
</evidence>
<feature type="transmembrane region" description="Helical" evidence="1">
    <location>
        <begin position="124"/>
        <end position="143"/>
    </location>
</feature>
<dbReference type="Proteomes" id="UP000241462">
    <property type="component" value="Unassembled WGS sequence"/>
</dbReference>
<organism evidence="2 3">
    <name type="scientific">Coniella lustricola</name>
    <dbReference type="NCBI Taxonomy" id="2025994"/>
    <lineage>
        <taxon>Eukaryota</taxon>
        <taxon>Fungi</taxon>
        <taxon>Dikarya</taxon>
        <taxon>Ascomycota</taxon>
        <taxon>Pezizomycotina</taxon>
        <taxon>Sordariomycetes</taxon>
        <taxon>Sordariomycetidae</taxon>
        <taxon>Diaporthales</taxon>
        <taxon>Schizoparmaceae</taxon>
        <taxon>Coniella</taxon>
    </lineage>
</organism>
<keyword evidence="1" id="KW-1133">Transmembrane helix</keyword>
<keyword evidence="1" id="KW-0472">Membrane</keyword>
<reference evidence="2 3" key="1">
    <citation type="journal article" date="2018" name="Mycol. Prog.">
        <title>Coniella lustricola, a new species from submerged detritus.</title>
        <authorList>
            <person name="Raudabaugh D.B."/>
            <person name="Iturriaga T."/>
            <person name="Carver A."/>
            <person name="Mondo S."/>
            <person name="Pangilinan J."/>
            <person name="Lipzen A."/>
            <person name="He G."/>
            <person name="Amirebrahimi M."/>
            <person name="Grigoriev I.V."/>
            <person name="Miller A.N."/>
        </authorList>
    </citation>
    <scope>NUCLEOTIDE SEQUENCE [LARGE SCALE GENOMIC DNA]</scope>
    <source>
        <strain evidence="2 3">B22-T-1</strain>
    </source>
</reference>
<gene>
    <name evidence="2" type="ORF">BD289DRAFT_264921</name>
</gene>